<dbReference type="PANTHER" id="PTHR43429">
    <property type="entry name" value="PYRIDINE NUCLEOTIDE-DISULFIDE OXIDOREDUCTASE DOMAIN-CONTAINING"/>
    <property type="match status" value="1"/>
</dbReference>
<keyword evidence="5" id="KW-0560">Oxidoreductase</keyword>
<accession>A0A0F6CKX8</accession>
<dbReference type="GO" id="GO:0016491">
    <property type="term" value="F:oxidoreductase activity"/>
    <property type="evidence" value="ECO:0007669"/>
    <property type="project" value="UniProtKB-KW"/>
</dbReference>
<dbReference type="InterPro" id="IPR023753">
    <property type="entry name" value="FAD/NAD-binding_dom"/>
</dbReference>
<dbReference type="HOGENOM" id="CLU_003291_1_0_14"/>
<protein>
    <submittedName>
        <fullName evidence="9">NADH oxidase</fullName>
    </submittedName>
</protein>
<dbReference type="InterPro" id="IPR016156">
    <property type="entry name" value="FAD/NAD-linked_Rdtase_dimer_sf"/>
</dbReference>
<dbReference type="Pfam" id="PF02852">
    <property type="entry name" value="Pyr_redox_dim"/>
    <property type="match status" value="1"/>
</dbReference>
<evidence type="ECO:0000313" key="9">
    <source>
        <dbReference type="EMBL" id="AHB99750.1"/>
    </source>
</evidence>
<dbReference type="SUPFAM" id="SSF51905">
    <property type="entry name" value="FAD/NAD(P)-binding domain"/>
    <property type="match status" value="1"/>
</dbReference>
<keyword evidence="3" id="KW-0285">Flavoprotein</keyword>
<evidence type="ECO:0000259" key="7">
    <source>
        <dbReference type="Pfam" id="PF02852"/>
    </source>
</evidence>
<dbReference type="AlphaFoldDB" id="A0A0F6CKX8"/>
<comment type="cofactor">
    <cofactor evidence="1">
        <name>FAD</name>
        <dbReference type="ChEBI" id="CHEBI:57692"/>
    </cofactor>
</comment>
<keyword evidence="6" id="KW-0676">Redox-active center</keyword>
<dbReference type="InterPro" id="IPR036188">
    <property type="entry name" value="FAD/NAD-bd_sf"/>
</dbReference>
<dbReference type="eggNOG" id="COG0446">
    <property type="taxonomic scope" value="Bacteria"/>
</dbReference>
<evidence type="ECO:0000256" key="1">
    <source>
        <dbReference type="ARBA" id="ARBA00001974"/>
    </source>
</evidence>
<evidence type="ECO:0000256" key="4">
    <source>
        <dbReference type="ARBA" id="ARBA00022827"/>
    </source>
</evidence>
<evidence type="ECO:0000256" key="5">
    <source>
        <dbReference type="ARBA" id="ARBA00023002"/>
    </source>
</evidence>
<dbReference type="Proteomes" id="UP000018735">
    <property type="component" value="Chromosome"/>
</dbReference>
<dbReference type="EMBL" id="CP006916">
    <property type="protein sequence ID" value="AHB99750.1"/>
    <property type="molecule type" value="Genomic_DNA"/>
</dbReference>
<evidence type="ECO:0000313" key="10">
    <source>
        <dbReference type="Proteomes" id="UP000018735"/>
    </source>
</evidence>
<dbReference type="KEGG" id="mgz:GCW_02755"/>
<dbReference type="SUPFAM" id="SSF55424">
    <property type="entry name" value="FAD/NAD-linked reductases, dimerisation (C-terminal) domain"/>
    <property type="match status" value="1"/>
</dbReference>
<reference evidence="9 10" key="1">
    <citation type="journal article" date="2011" name="PLoS ONE">
        <title>Core proteome of the minimal cell: comparative proteomics of three mollicute species.</title>
        <authorList>
            <person name="Fisunov G.Y."/>
            <person name="Alexeev D.G."/>
            <person name="Bazaleev N.A."/>
            <person name="Ladygina V.G."/>
            <person name="Galyamina M.A."/>
            <person name="Kondratov I.G."/>
            <person name="Zhukova N.A."/>
            <person name="Serebryakova M.V."/>
            <person name="Demina I.A."/>
            <person name="Govorun V.M."/>
        </authorList>
    </citation>
    <scope>NUCLEOTIDE SEQUENCE [LARGE SCALE GENOMIC DNA]</scope>
    <source>
        <strain evidence="9 10">S6</strain>
    </source>
</reference>
<comment type="similarity">
    <text evidence="2">Belongs to the class-III pyridine nucleotide-disulfide oxidoreductase family.</text>
</comment>
<dbReference type="PRINTS" id="PR00368">
    <property type="entry name" value="FADPNR"/>
</dbReference>
<keyword evidence="4" id="KW-0274">FAD</keyword>
<evidence type="ECO:0000256" key="3">
    <source>
        <dbReference type="ARBA" id="ARBA00022630"/>
    </source>
</evidence>
<feature type="domain" description="FAD/NAD(P)-binding" evidence="8">
    <location>
        <begin position="1"/>
        <end position="322"/>
    </location>
</feature>
<dbReference type="InterPro" id="IPR050260">
    <property type="entry name" value="FAD-bd_OxRdtase"/>
</dbReference>
<organism evidence="9 10">
    <name type="scientific">Mycoplasmoides gallisepticum S6</name>
    <dbReference type="NCBI Taxonomy" id="1006581"/>
    <lineage>
        <taxon>Bacteria</taxon>
        <taxon>Bacillati</taxon>
        <taxon>Mycoplasmatota</taxon>
        <taxon>Mycoplasmoidales</taxon>
        <taxon>Mycoplasmoidaceae</taxon>
        <taxon>Mycoplasmoides</taxon>
    </lineage>
</organism>
<dbReference type="Gene3D" id="3.50.50.60">
    <property type="entry name" value="FAD/NAD(P)-binding domain"/>
    <property type="match status" value="2"/>
</dbReference>
<proteinExistence type="inferred from homology"/>
<name>A0A0F6CKX8_MYCGL</name>
<dbReference type="InterPro" id="IPR004099">
    <property type="entry name" value="Pyr_nucl-diS_OxRdtase_dimer"/>
</dbReference>
<sequence>MKVIVVGINHAGTSAIRTMLAENPKLDVVAFDRNDNISFLGCGIALAVSGVVKDTTDLFYSNPEQLRSMGAKVHMKHEVLSVDHNRKVVVVRNLEKNSTFEESYDKLILATGAWPITTADASLPFTEKYCGGIEGLVACKTYQHALEIIDQFKKPDVNNIVVIGAGYIGVELVEAAHQKGKKTLLVDMLPRPAANYFDKEFGTDLMTTMKKEGVDVRCGTKVMGYLVDTEGGKKVIRGITLEKDGVQTKVEADLVIQCIGFLPNTSLLADAHKVKNGALIIDQYCQTSVKDVYAIGGAAAIMNAATGEYQNIDLATNAVKTGVVAASHINGMTNIKLENVVGTNAIHVFGHHLASTGISEEVAKIRGIEAVASYFEDADRPEWMNTYDRVKIKLVYDPKTLRLLGAQVGSTKNNHSEVIYLLALAIQRKLTLVDLAFADVFFLPHYNKPFNFIISAILQALGLNYFKESIKK</sequence>
<feature type="domain" description="Pyridine nucleotide-disulphide oxidoreductase dimerisation" evidence="7">
    <location>
        <begin position="350"/>
        <end position="447"/>
    </location>
</feature>
<dbReference type="PANTHER" id="PTHR43429:SF1">
    <property type="entry name" value="NAD(P)H SULFUR OXIDOREDUCTASE (COA-DEPENDENT)"/>
    <property type="match status" value="1"/>
</dbReference>
<gene>
    <name evidence="9" type="ORF">GCW_02755</name>
</gene>
<dbReference type="Pfam" id="PF07992">
    <property type="entry name" value="Pyr_redox_2"/>
    <property type="match status" value="1"/>
</dbReference>
<dbReference type="RefSeq" id="WP_011884671.1">
    <property type="nucleotide sequence ID" value="NC_023030.2"/>
</dbReference>
<evidence type="ECO:0000256" key="2">
    <source>
        <dbReference type="ARBA" id="ARBA00009130"/>
    </source>
</evidence>
<evidence type="ECO:0000259" key="8">
    <source>
        <dbReference type="Pfam" id="PF07992"/>
    </source>
</evidence>
<evidence type="ECO:0000256" key="6">
    <source>
        <dbReference type="ARBA" id="ARBA00023284"/>
    </source>
</evidence>